<gene>
    <name evidence="5" type="ORF">GJ700_14500</name>
</gene>
<dbReference type="InterPro" id="IPR011250">
    <property type="entry name" value="OMP/PagP_B-barrel"/>
</dbReference>
<dbReference type="InterPro" id="IPR027385">
    <property type="entry name" value="Beta-barrel_OMP"/>
</dbReference>
<reference evidence="5 6" key="1">
    <citation type="submission" date="2019-11" db="EMBL/GenBank/DDBJ databases">
        <title>Novel species isolated from a subtropical stream in China.</title>
        <authorList>
            <person name="Lu H."/>
        </authorList>
    </citation>
    <scope>NUCLEOTIDE SEQUENCE [LARGE SCALE GENOMIC DNA]</scope>
    <source>
        <strain evidence="5 6">FT92W</strain>
    </source>
</reference>
<dbReference type="GO" id="GO:0009279">
    <property type="term" value="C:cell outer membrane"/>
    <property type="evidence" value="ECO:0007669"/>
    <property type="project" value="UniProtKB-SubCell"/>
</dbReference>
<sequence length="164" mass="16949">MIKKIAAAAALAVLATSTFAAEPAGVYAGLDVGSTKLDDLSGRKTSFGGFAGYQFNDNFAVEAGYRRLAKFTYFGADVDTKQAAVSVIGAIPVASGVKVFGRLGYNHLSADASYAGRSASDSTSSAVYGVGASFDVSPVVAVRAEWQRPSSDSNNFSVGVSYKF</sequence>
<dbReference type="Gene3D" id="2.40.160.20">
    <property type="match status" value="1"/>
</dbReference>
<feature type="domain" description="Outer membrane protein beta-barrel" evidence="4">
    <location>
        <begin position="6"/>
        <end position="164"/>
    </location>
</feature>
<dbReference type="Pfam" id="PF13505">
    <property type="entry name" value="OMP_b-brl"/>
    <property type="match status" value="1"/>
</dbReference>
<keyword evidence="2 3" id="KW-0732">Signal</keyword>
<dbReference type="AlphaFoldDB" id="A0A7X2LTF3"/>
<evidence type="ECO:0000256" key="1">
    <source>
        <dbReference type="ARBA" id="ARBA00004442"/>
    </source>
</evidence>
<dbReference type="SUPFAM" id="SSF56925">
    <property type="entry name" value="OMPA-like"/>
    <property type="match status" value="1"/>
</dbReference>
<proteinExistence type="predicted"/>
<dbReference type="Proteomes" id="UP000446768">
    <property type="component" value="Unassembled WGS sequence"/>
</dbReference>
<comment type="subcellular location">
    <subcellularLocation>
        <location evidence="1">Cell outer membrane</location>
    </subcellularLocation>
</comment>
<evidence type="ECO:0000313" key="6">
    <source>
        <dbReference type="Proteomes" id="UP000446768"/>
    </source>
</evidence>
<protein>
    <submittedName>
        <fullName evidence="5">Outer membrane beta-barrel protein</fullName>
    </submittedName>
</protein>
<feature type="chain" id="PRO_5031096222" evidence="3">
    <location>
        <begin position="21"/>
        <end position="164"/>
    </location>
</feature>
<comment type="caution">
    <text evidence="5">The sequence shown here is derived from an EMBL/GenBank/DDBJ whole genome shotgun (WGS) entry which is preliminary data.</text>
</comment>
<evidence type="ECO:0000256" key="3">
    <source>
        <dbReference type="SAM" id="SignalP"/>
    </source>
</evidence>
<keyword evidence="6" id="KW-1185">Reference proteome</keyword>
<evidence type="ECO:0000313" key="5">
    <source>
        <dbReference type="EMBL" id="MRV72918.1"/>
    </source>
</evidence>
<organism evidence="5 6">
    <name type="scientific">Pseudoduganella rivuli</name>
    <dbReference type="NCBI Taxonomy" id="2666085"/>
    <lineage>
        <taxon>Bacteria</taxon>
        <taxon>Pseudomonadati</taxon>
        <taxon>Pseudomonadota</taxon>
        <taxon>Betaproteobacteria</taxon>
        <taxon>Burkholderiales</taxon>
        <taxon>Oxalobacteraceae</taxon>
        <taxon>Telluria group</taxon>
        <taxon>Pseudoduganella</taxon>
    </lineage>
</organism>
<accession>A0A7X2LTF3</accession>
<dbReference type="RefSeq" id="WP_154374971.1">
    <property type="nucleotide sequence ID" value="NZ_WKJJ01000008.1"/>
</dbReference>
<dbReference type="EMBL" id="WKJJ01000008">
    <property type="protein sequence ID" value="MRV72918.1"/>
    <property type="molecule type" value="Genomic_DNA"/>
</dbReference>
<name>A0A7X2LTF3_9BURK</name>
<feature type="signal peptide" evidence="3">
    <location>
        <begin position="1"/>
        <end position="20"/>
    </location>
</feature>
<evidence type="ECO:0000259" key="4">
    <source>
        <dbReference type="Pfam" id="PF13505"/>
    </source>
</evidence>
<evidence type="ECO:0000256" key="2">
    <source>
        <dbReference type="ARBA" id="ARBA00022729"/>
    </source>
</evidence>